<proteinExistence type="predicted"/>
<dbReference type="EMBL" id="JAAAUY010000498">
    <property type="protein sequence ID" value="KAF9329172.1"/>
    <property type="molecule type" value="Genomic_DNA"/>
</dbReference>
<keyword evidence="3" id="KW-1185">Reference proteome</keyword>
<organism evidence="2 3">
    <name type="scientific">Podila minutissima</name>
    <dbReference type="NCBI Taxonomy" id="64525"/>
    <lineage>
        <taxon>Eukaryota</taxon>
        <taxon>Fungi</taxon>
        <taxon>Fungi incertae sedis</taxon>
        <taxon>Mucoromycota</taxon>
        <taxon>Mortierellomycotina</taxon>
        <taxon>Mortierellomycetes</taxon>
        <taxon>Mortierellales</taxon>
        <taxon>Mortierellaceae</taxon>
        <taxon>Podila</taxon>
    </lineage>
</organism>
<keyword evidence="1" id="KW-0812">Transmembrane</keyword>
<dbReference type="AlphaFoldDB" id="A0A9P5SKQ6"/>
<feature type="transmembrane region" description="Helical" evidence="1">
    <location>
        <begin position="127"/>
        <end position="144"/>
    </location>
</feature>
<name>A0A9P5SKQ6_9FUNG</name>
<keyword evidence="1" id="KW-0472">Membrane</keyword>
<evidence type="ECO:0000313" key="2">
    <source>
        <dbReference type="EMBL" id="KAF9329172.1"/>
    </source>
</evidence>
<accession>A0A9P5SKQ6</accession>
<feature type="transmembrane region" description="Helical" evidence="1">
    <location>
        <begin position="80"/>
        <end position="101"/>
    </location>
</feature>
<reference evidence="2" key="1">
    <citation type="journal article" date="2020" name="Fungal Divers.">
        <title>Resolving the Mortierellaceae phylogeny through synthesis of multi-gene phylogenetics and phylogenomics.</title>
        <authorList>
            <person name="Vandepol N."/>
            <person name="Liber J."/>
            <person name="Desiro A."/>
            <person name="Na H."/>
            <person name="Kennedy M."/>
            <person name="Barry K."/>
            <person name="Grigoriev I.V."/>
            <person name="Miller A.N."/>
            <person name="O'Donnell K."/>
            <person name="Stajich J.E."/>
            <person name="Bonito G."/>
        </authorList>
    </citation>
    <scope>NUCLEOTIDE SEQUENCE</scope>
    <source>
        <strain evidence="2">NVP1</strain>
    </source>
</reference>
<sequence length="366" mass="40738">MTFEGHKYLPKIRMAILTLALAGGMMFAIYIQPPRGSQLLFFAPKRDALLFYPYVVAALYTYVIWGPATRKFEVHIYARAFLILGLAIGWLYLVLEVLAAIDNTSGQRVLGCLKTSKYCQVRRSSDLMGAVAGFPIVIEVVLTLKYGRVDHNSTGEQERATAQGKDGGNEMFNNRHANLWKVRLLLIPFTLVSGGLFVANGDLDMNGGGIAWLPKNKAAIVISFASLAIYVYAIWGKNRSDLSLSQRPVHVFRPLRLSNGMRPWDDPCQILKTSQVIGTITGLIMLLEVIMTGRLGPLDQSLRKHHYSTGKGYQDSANVVIVRPDHVPVSSMVQAPVQPQVVVPMQPLPYPNQHPHPQYEILQHHP</sequence>
<keyword evidence="1" id="KW-1133">Transmembrane helix</keyword>
<feature type="transmembrane region" description="Helical" evidence="1">
    <location>
        <begin position="12"/>
        <end position="31"/>
    </location>
</feature>
<feature type="transmembrane region" description="Helical" evidence="1">
    <location>
        <begin position="180"/>
        <end position="198"/>
    </location>
</feature>
<gene>
    <name evidence="2" type="ORF">BG006_007696</name>
</gene>
<protein>
    <submittedName>
        <fullName evidence="2">Uncharacterized protein</fullName>
    </submittedName>
</protein>
<evidence type="ECO:0000313" key="3">
    <source>
        <dbReference type="Proteomes" id="UP000696485"/>
    </source>
</evidence>
<dbReference type="Proteomes" id="UP000696485">
    <property type="component" value="Unassembled WGS sequence"/>
</dbReference>
<feature type="transmembrane region" description="Helical" evidence="1">
    <location>
        <begin position="218"/>
        <end position="235"/>
    </location>
</feature>
<comment type="caution">
    <text evidence="2">The sequence shown here is derived from an EMBL/GenBank/DDBJ whole genome shotgun (WGS) entry which is preliminary data.</text>
</comment>
<feature type="transmembrane region" description="Helical" evidence="1">
    <location>
        <begin position="51"/>
        <end position="68"/>
    </location>
</feature>
<evidence type="ECO:0000256" key="1">
    <source>
        <dbReference type="SAM" id="Phobius"/>
    </source>
</evidence>